<dbReference type="AlphaFoldDB" id="A0A1G2FXK4"/>
<feature type="binding site" evidence="7">
    <location>
        <position position="117"/>
    </location>
    <ligand>
        <name>Zn(2+)</name>
        <dbReference type="ChEBI" id="CHEBI:29105"/>
        <note>catalytic</note>
    </ligand>
</feature>
<keyword evidence="4" id="KW-0378">Hydrolase</keyword>
<feature type="binding site" evidence="7">
    <location>
        <position position="114"/>
    </location>
    <ligand>
        <name>Zn(2+)</name>
        <dbReference type="ChEBI" id="CHEBI:29105"/>
        <note>catalytic</note>
    </ligand>
</feature>
<protein>
    <submittedName>
        <fullName evidence="9">Cytidine deaminase</fullName>
    </submittedName>
</protein>
<dbReference type="Gene3D" id="3.40.140.10">
    <property type="entry name" value="Cytidine Deaminase, domain 2"/>
    <property type="match status" value="1"/>
</dbReference>
<evidence type="ECO:0000256" key="5">
    <source>
        <dbReference type="ARBA" id="ARBA00022833"/>
    </source>
</evidence>
<evidence type="ECO:0000313" key="10">
    <source>
        <dbReference type="Proteomes" id="UP000176700"/>
    </source>
</evidence>
<dbReference type="InterPro" id="IPR035105">
    <property type="entry name" value="Deoxycytidylate_deaminase_dom"/>
</dbReference>
<evidence type="ECO:0000259" key="8">
    <source>
        <dbReference type="PROSITE" id="PS51747"/>
    </source>
</evidence>
<dbReference type="SUPFAM" id="SSF53927">
    <property type="entry name" value="Cytidine deaminase-like"/>
    <property type="match status" value="1"/>
</dbReference>
<evidence type="ECO:0000256" key="2">
    <source>
        <dbReference type="ARBA" id="ARBA00006576"/>
    </source>
</evidence>
<comment type="cofactor">
    <cofactor evidence="1 7">
        <name>Zn(2+)</name>
        <dbReference type="ChEBI" id="CHEBI:29105"/>
    </cofactor>
</comment>
<dbReference type="CDD" id="cd01286">
    <property type="entry name" value="deoxycytidylate_deaminase"/>
    <property type="match status" value="1"/>
</dbReference>
<dbReference type="InterPro" id="IPR016193">
    <property type="entry name" value="Cytidine_deaminase-like"/>
</dbReference>
<dbReference type="GO" id="GO:0004132">
    <property type="term" value="F:dCMP deaminase activity"/>
    <property type="evidence" value="ECO:0007669"/>
    <property type="project" value="InterPro"/>
</dbReference>
<dbReference type="EMBL" id="MHNI01000013">
    <property type="protein sequence ID" value="OGZ42799.1"/>
    <property type="molecule type" value="Genomic_DNA"/>
</dbReference>
<comment type="caution">
    <text evidence="9">The sequence shown here is derived from an EMBL/GenBank/DDBJ whole genome shotgun (WGS) entry which is preliminary data.</text>
</comment>
<dbReference type="InterPro" id="IPR015517">
    <property type="entry name" value="dCMP_deaminase-rel"/>
</dbReference>
<evidence type="ECO:0000256" key="7">
    <source>
        <dbReference type="PIRSR" id="PIRSR006019-2"/>
    </source>
</evidence>
<dbReference type="GO" id="GO:0006220">
    <property type="term" value="P:pyrimidine nucleotide metabolic process"/>
    <property type="evidence" value="ECO:0007669"/>
    <property type="project" value="InterPro"/>
</dbReference>
<gene>
    <name evidence="9" type="ORF">A2W41_00570</name>
</gene>
<evidence type="ECO:0000256" key="4">
    <source>
        <dbReference type="ARBA" id="ARBA00022801"/>
    </source>
</evidence>
<comment type="similarity">
    <text evidence="2">Belongs to the cytidine and deoxycytidylate deaminase family.</text>
</comment>
<reference evidence="9 10" key="1">
    <citation type="journal article" date="2016" name="Nat. Commun.">
        <title>Thousands of microbial genomes shed light on interconnected biogeochemical processes in an aquifer system.</title>
        <authorList>
            <person name="Anantharaman K."/>
            <person name="Brown C.T."/>
            <person name="Hug L.A."/>
            <person name="Sharon I."/>
            <person name="Castelle C.J."/>
            <person name="Probst A.J."/>
            <person name="Thomas B.C."/>
            <person name="Singh A."/>
            <person name="Wilkins M.J."/>
            <person name="Karaoz U."/>
            <person name="Brodie E.L."/>
            <person name="Williams K.H."/>
            <person name="Hubbard S.S."/>
            <person name="Banfield J.F."/>
        </authorList>
    </citation>
    <scope>NUCLEOTIDE SEQUENCE [LARGE SCALE GENOMIC DNA]</scope>
</reference>
<dbReference type="PROSITE" id="PS00903">
    <property type="entry name" value="CYT_DCMP_DEAMINASES_1"/>
    <property type="match status" value="1"/>
</dbReference>
<evidence type="ECO:0000313" key="9">
    <source>
        <dbReference type="EMBL" id="OGZ42799.1"/>
    </source>
</evidence>
<feature type="active site" description="Proton donor" evidence="6">
    <location>
        <position position="88"/>
    </location>
</feature>
<accession>A0A1G2FXK4</accession>
<evidence type="ECO:0000256" key="1">
    <source>
        <dbReference type="ARBA" id="ARBA00001947"/>
    </source>
</evidence>
<dbReference type="GO" id="GO:0008270">
    <property type="term" value="F:zinc ion binding"/>
    <property type="evidence" value="ECO:0007669"/>
    <property type="project" value="InterPro"/>
</dbReference>
<dbReference type="PIRSF" id="PIRSF006019">
    <property type="entry name" value="dCMP_deaminase"/>
    <property type="match status" value="1"/>
</dbReference>
<dbReference type="InterPro" id="IPR002125">
    <property type="entry name" value="CMP_dCMP_dom"/>
</dbReference>
<dbReference type="InterPro" id="IPR016192">
    <property type="entry name" value="APOBEC/CMP_deaminase_Zn-bd"/>
</dbReference>
<name>A0A1G2FXK4_9BACT</name>
<keyword evidence="3 7" id="KW-0479">Metal-binding</keyword>
<feature type="binding site" evidence="7">
    <location>
        <position position="86"/>
    </location>
    <ligand>
        <name>Zn(2+)</name>
        <dbReference type="ChEBI" id="CHEBI:29105"/>
        <note>catalytic</note>
    </ligand>
</feature>
<dbReference type="Pfam" id="PF00383">
    <property type="entry name" value="dCMP_cyt_deam_1"/>
    <property type="match status" value="1"/>
</dbReference>
<keyword evidence="5 7" id="KW-0862">Zinc</keyword>
<dbReference type="PROSITE" id="PS51747">
    <property type="entry name" value="CYT_DCMP_DEAMINASES_2"/>
    <property type="match status" value="1"/>
</dbReference>
<proteinExistence type="inferred from homology"/>
<dbReference type="InterPro" id="IPR016473">
    <property type="entry name" value="dCMP_deaminase"/>
</dbReference>
<sequence length="160" mass="17639">MNKSTSSRPARPSWDHYFMQIAKVVAERSNCLTRKTGAVIVRDKMVLSSGYNGTPRNIKNCNEGGCPRCNSNVESGTHLDKCFCVHGEENAIIQAAYHGMSISNGTMYTMNSPCIFCAKSIINGGIRRVVYNSAYSNDEDSKKLFQEAGVTFEKLEPPVS</sequence>
<evidence type="ECO:0000256" key="3">
    <source>
        <dbReference type="ARBA" id="ARBA00022723"/>
    </source>
</evidence>
<dbReference type="PANTHER" id="PTHR11086">
    <property type="entry name" value="DEOXYCYTIDYLATE DEAMINASE-RELATED"/>
    <property type="match status" value="1"/>
</dbReference>
<organism evidence="9 10">
    <name type="scientific">Candidatus Ryanbacteria bacterium RIFCSPHIGHO2_01_45_13</name>
    <dbReference type="NCBI Taxonomy" id="1802112"/>
    <lineage>
        <taxon>Bacteria</taxon>
        <taxon>Candidatus Ryaniibacteriota</taxon>
    </lineage>
</organism>
<feature type="domain" description="CMP/dCMP-type deaminase" evidence="8">
    <location>
        <begin position="13"/>
        <end position="148"/>
    </location>
</feature>
<dbReference type="PANTHER" id="PTHR11086:SF18">
    <property type="entry name" value="DEOXYCYTIDYLATE DEAMINASE"/>
    <property type="match status" value="1"/>
</dbReference>
<evidence type="ECO:0000256" key="6">
    <source>
        <dbReference type="PIRSR" id="PIRSR006019-1"/>
    </source>
</evidence>
<dbReference type="Proteomes" id="UP000176700">
    <property type="component" value="Unassembled WGS sequence"/>
</dbReference>
<dbReference type="GO" id="GO:0005737">
    <property type="term" value="C:cytoplasm"/>
    <property type="evidence" value="ECO:0007669"/>
    <property type="project" value="TreeGrafter"/>
</dbReference>